<comment type="caution">
    <text evidence="1">The sequence shown here is derived from an EMBL/GenBank/DDBJ whole genome shotgun (WGS) entry which is preliminary data.</text>
</comment>
<sequence length="365" mass="42622">MDNNSRNKETIVTDAGKVDQHKDVIEELPELEETTRPRSISDLPKIEESTYDNLITRRTTKVKKATIPKGYDLKSDVYSEPQNTPRDELEYERNKSDQGLVIIFNQKKFQDESEREGTTKDVNDIIFTLGRLGYNIDEQYIFIDFTTKEILEKINEISRENLSTRNSLILFFFTHGSSNDTLMTNDGTIEAKQMWKILGEHKDLQNKPKLFVFQACKGNDISTSFDKKMHENKHYSISSISLSDYPLPPDVLLCYSSVEGMKAYRNTVKGSWFIQEVCRNFMMYGRRDDVISLFTRVAKCVSTYTHIETKQMPSFISTLSRKFYLSKSKDRSNKIAIHEQYHKIYTALKEIETRIEIYEKNHNIK</sequence>
<proteinExistence type="predicted"/>
<gene>
    <name evidence="1" type="ORF">MML48_1g00596</name>
</gene>
<accession>A0ACB9TUY7</accession>
<evidence type="ECO:0000313" key="2">
    <source>
        <dbReference type="Proteomes" id="UP001056778"/>
    </source>
</evidence>
<dbReference type="Proteomes" id="UP001056778">
    <property type="component" value="Chromosome 1"/>
</dbReference>
<dbReference type="EMBL" id="CM043015">
    <property type="protein sequence ID" value="KAI4470577.1"/>
    <property type="molecule type" value="Genomic_DNA"/>
</dbReference>
<keyword evidence="2" id="KW-1185">Reference proteome</keyword>
<name>A0ACB9TUY7_HOLOL</name>
<protein>
    <submittedName>
        <fullName evidence="1">Caspase</fullName>
    </submittedName>
</protein>
<evidence type="ECO:0000313" key="1">
    <source>
        <dbReference type="EMBL" id="KAI4470577.1"/>
    </source>
</evidence>
<reference evidence="1" key="1">
    <citation type="submission" date="2022-04" db="EMBL/GenBank/DDBJ databases">
        <title>Chromosome-scale genome assembly of Holotrichia oblita Faldermann.</title>
        <authorList>
            <person name="Rongchong L."/>
        </authorList>
    </citation>
    <scope>NUCLEOTIDE SEQUENCE</scope>
    <source>
        <strain evidence="1">81SQS9</strain>
    </source>
</reference>
<organism evidence="1 2">
    <name type="scientific">Holotrichia oblita</name>
    <name type="common">Chafer beetle</name>
    <dbReference type="NCBI Taxonomy" id="644536"/>
    <lineage>
        <taxon>Eukaryota</taxon>
        <taxon>Metazoa</taxon>
        <taxon>Ecdysozoa</taxon>
        <taxon>Arthropoda</taxon>
        <taxon>Hexapoda</taxon>
        <taxon>Insecta</taxon>
        <taxon>Pterygota</taxon>
        <taxon>Neoptera</taxon>
        <taxon>Endopterygota</taxon>
        <taxon>Coleoptera</taxon>
        <taxon>Polyphaga</taxon>
        <taxon>Scarabaeiformia</taxon>
        <taxon>Scarabaeidae</taxon>
        <taxon>Melolonthinae</taxon>
        <taxon>Holotrichia</taxon>
    </lineage>
</organism>